<dbReference type="InterPro" id="IPR001915">
    <property type="entry name" value="Peptidase_M48"/>
</dbReference>
<evidence type="ECO:0000313" key="9">
    <source>
        <dbReference type="EMBL" id="WAW09321.1"/>
    </source>
</evidence>
<dbReference type="InterPro" id="IPR041489">
    <property type="entry name" value="PDZ_6"/>
</dbReference>
<proteinExistence type="inferred from homology"/>
<feature type="signal peptide" evidence="7">
    <location>
        <begin position="1"/>
        <end position="39"/>
    </location>
</feature>
<comment type="similarity">
    <text evidence="6">Belongs to the peptidase M48 family.</text>
</comment>
<dbReference type="Gene3D" id="2.30.42.10">
    <property type="match status" value="1"/>
</dbReference>
<evidence type="ECO:0000256" key="2">
    <source>
        <dbReference type="ARBA" id="ARBA00022723"/>
    </source>
</evidence>
<evidence type="ECO:0000256" key="3">
    <source>
        <dbReference type="ARBA" id="ARBA00022801"/>
    </source>
</evidence>
<dbReference type="InterPro" id="IPR001478">
    <property type="entry name" value="PDZ"/>
</dbReference>
<dbReference type="Pfam" id="PF17820">
    <property type="entry name" value="PDZ_6"/>
    <property type="match status" value="1"/>
</dbReference>
<keyword evidence="10" id="KW-1185">Reference proteome</keyword>
<gene>
    <name evidence="9" type="ORF">NB640_08625</name>
</gene>
<evidence type="ECO:0000256" key="4">
    <source>
        <dbReference type="ARBA" id="ARBA00022833"/>
    </source>
</evidence>
<reference evidence="9" key="1">
    <citation type="journal article" date="2022" name="Front. Microbiol.">
        <title>New perspectives on an old grouping: The genomic and phenotypic variability of Oxalobacter formigenes and the implications for calcium oxalate stone prevention.</title>
        <authorList>
            <person name="Chmiel J.A."/>
            <person name="Carr C."/>
            <person name="Stuivenberg G.A."/>
            <person name="Venema R."/>
            <person name="Chanyi R.M."/>
            <person name="Al K.F."/>
            <person name="Giguere D."/>
            <person name="Say H."/>
            <person name="Akouris P.P."/>
            <person name="Dominguez Romero S.A."/>
            <person name="Kwong A."/>
            <person name="Tai V."/>
            <person name="Koval S.F."/>
            <person name="Razvi H."/>
            <person name="Bjazevic J."/>
            <person name="Burton J.P."/>
        </authorList>
    </citation>
    <scope>NUCLEOTIDE SEQUENCE</scope>
    <source>
        <strain evidence="9">WoOx3</strain>
    </source>
</reference>
<keyword evidence="2" id="KW-0479">Metal-binding</keyword>
<evidence type="ECO:0000256" key="7">
    <source>
        <dbReference type="SAM" id="SignalP"/>
    </source>
</evidence>
<dbReference type="KEGG" id="ovb:NB640_08625"/>
<sequence length="357" mass="39224">MTHVFFSFPRLLTAFHHKAGRIAALFAVFLLAACAGAPALDQPENYSQLPKDDKLRHIVDMQDRLDRVSGTLQIGNADLCRNQVRNLLGFAATNKYSYSSGMTSTASQVFGMDERLQVTNVIPGGGAQRAGLERGDILLTIEGKPVPQGPTAETETVKLLSPIVSKNSSVKMRIDRNGTSYDLVVPLTRACGFRVELGHTDNVNAYSDGQRILITRGMMRFAANDNELAYVIGKEMAHNILNHARTLQTTEANKKTIDNLIQVTPKATITSKPAKPMTKQFDLDSDTLGLAMALRAGYGIDSAVDFWTRFIRAYPASNVASYTAAHPNSRARLELMPKSISRIKSAEKRKQALSRQK</sequence>
<accession>A0A9E9LUB7</accession>
<dbReference type="GO" id="GO:0046872">
    <property type="term" value="F:metal ion binding"/>
    <property type="evidence" value="ECO:0007669"/>
    <property type="project" value="UniProtKB-KW"/>
</dbReference>
<keyword evidence="7" id="KW-0732">Signal</keyword>
<evidence type="ECO:0000313" key="10">
    <source>
        <dbReference type="Proteomes" id="UP001156215"/>
    </source>
</evidence>
<dbReference type="PROSITE" id="PS50106">
    <property type="entry name" value="PDZ"/>
    <property type="match status" value="1"/>
</dbReference>
<evidence type="ECO:0000259" key="8">
    <source>
        <dbReference type="PROSITE" id="PS50106"/>
    </source>
</evidence>
<dbReference type="AlphaFoldDB" id="A0A9E9LUB7"/>
<comment type="cofactor">
    <cofactor evidence="6">
        <name>Zn(2+)</name>
        <dbReference type="ChEBI" id="CHEBI:29105"/>
    </cofactor>
    <text evidence="6">Binds 1 zinc ion per subunit.</text>
</comment>
<keyword evidence="1 6" id="KW-0645">Protease</keyword>
<dbReference type="CDD" id="cd07342">
    <property type="entry name" value="M48C_Oma1_like"/>
    <property type="match status" value="1"/>
</dbReference>
<keyword evidence="3 6" id="KW-0378">Hydrolase</keyword>
<dbReference type="GO" id="GO:0016020">
    <property type="term" value="C:membrane"/>
    <property type="evidence" value="ECO:0007669"/>
    <property type="project" value="TreeGrafter"/>
</dbReference>
<dbReference type="SUPFAM" id="SSF50156">
    <property type="entry name" value="PDZ domain-like"/>
    <property type="match status" value="1"/>
</dbReference>
<keyword evidence="5 6" id="KW-0482">Metalloprotease</keyword>
<keyword evidence="4 6" id="KW-0862">Zinc</keyword>
<organism evidence="9 10">
    <name type="scientific">Oxalobacter vibrioformis</name>
    <dbReference type="NCBI Taxonomy" id="933080"/>
    <lineage>
        <taxon>Bacteria</taxon>
        <taxon>Pseudomonadati</taxon>
        <taxon>Pseudomonadota</taxon>
        <taxon>Betaproteobacteria</taxon>
        <taxon>Burkholderiales</taxon>
        <taxon>Oxalobacteraceae</taxon>
        <taxon>Oxalobacter</taxon>
    </lineage>
</organism>
<dbReference type="PANTHER" id="PTHR22726">
    <property type="entry name" value="METALLOENDOPEPTIDASE OMA1"/>
    <property type="match status" value="1"/>
</dbReference>
<dbReference type="PANTHER" id="PTHR22726:SF1">
    <property type="entry name" value="METALLOENDOPEPTIDASE OMA1, MITOCHONDRIAL"/>
    <property type="match status" value="1"/>
</dbReference>
<dbReference type="InterPro" id="IPR036034">
    <property type="entry name" value="PDZ_sf"/>
</dbReference>
<feature type="chain" id="PRO_5038573094" evidence="7">
    <location>
        <begin position="40"/>
        <end position="357"/>
    </location>
</feature>
<evidence type="ECO:0000256" key="5">
    <source>
        <dbReference type="ARBA" id="ARBA00023049"/>
    </source>
</evidence>
<name>A0A9E9LUB7_9BURK</name>
<protein>
    <submittedName>
        <fullName evidence="9">M48 family metallopeptidase</fullName>
    </submittedName>
</protein>
<dbReference type="Proteomes" id="UP001156215">
    <property type="component" value="Chromosome"/>
</dbReference>
<dbReference type="Pfam" id="PF01435">
    <property type="entry name" value="Peptidase_M48"/>
    <property type="match status" value="1"/>
</dbReference>
<feature type="domain" description="PDZ" evidence="8">
    <location>
        <begin position="76"/>
        <end position="178"/>
    </location>
</feature>
<dbReference type="GO" id="GO:0004222">
    <property type="term" value="F:metalloendopeptidase activity"/>
    <property type="evidence" value="ECO:0007669"/>
    <property type="project" value="InterPro"/>
</dbReference>
<dbReference type="GO" id="GO:0051603">
    <property type="term" value="P:proteolysis involved in protein catabolic process"/>
    <property type="evidence" value="ECO:0007669"/>
    <property type="project" value="TreeGrafter"/>
</dbReference>
<evidence type="ECO:0000256" key="1">
    <source>
        <dbReference type="ARBA" id="ARBA00022670"/>
    </source>
</evidence>
<dbReference type="RefSeq" id="WP_269308318.1">
    <property type="nucleotide sequence ID" value="NZ_CP098242.1"/>
</dbReference>
<dbReference type="SMART" id="SM00228">
    <property type="entry name" value="PDZ"/>
    <property type="match status" value="1"/>
</dbReference>
<dbReference type="InterPro" id="IPR051156">
    <property type="entry name" value="Mito/Outer_Membr_Metalloprot"/>
</dbReference>
<dbReference type="EMBL" id="CP098242">
    <property type="protein sequence ID" value="WAW09321.1"/>
    <property type="molecule type" value="Genomic_DNA"/>
</dbReference>
<evidence type="ECO:0000256" key="6">
    <source>
        <dbReference type="RuleBase" id="RU003983"/>
    </source>
</evidence>